<keyword evidence="6 9" id="KW-0067">ATP-binding</keyword>
<evidence type="ECO:0000259" key="8">
    <source>
        <dbReference type="PROSITE" id="PS50893"/>
    </source>
</evidence>
<feature type="domain" description="ABC transporter" evidence="8">
    <location>
        <begin position="281"/>
        <end position="528"/>
    </location>
</feature>
<sequence length="537" mass="57774">MTDPLLSVRDLRVTFDTPAGPFEAVKGVTFDVAAGETVAIVGESGSGKSTVAASINRLLAGNGRISGGSIQFEGRELTELPERELITLRGAGIGLVPQDPMSNLDPVHTVGAQILEALEVHGKGRGSAGRRRAVELLEMVGIPDPEQRYDQYPHEFSGGMRQRALIAMGLACEPRLLIADEPTSALDVTVQRLILDTIEELTASTGTAMILITHDLALAAERASRVLVMFRGELVEAGPARHLLEKPEHAYTKRLVAAAPSLVSVPIVDAPGDTGPDATLVSVADVGRRYRLRGAARGAEFWAVRDVSFTIPRGRTVAIVGESGSGKSTTAKMLLGLETASEGTIRIAGHDVSTLRGRKLLAVRREVQPVFQNPFASLDPRYTIAESIAEPLRVHRIGDKRSRLLRVRELLEQVALPSSLAESLPHQLSGGQRQRVAIARALALEPELVVLDEAVSALDVLVQAQILELLVDLQRNLGLSYLFISHDLAVVNMISHEVHVMQSGRIVESGTPDQIFTSPQQEYTRELLAAIPGTTFA</sequence>
<dbReference type="NCBIfam" id="NF007739">
    <property type="entry name" value="PRK10419.1"/>
    <property type="match status" value="2"/>
</dbReference>
<dbReference type="CDD" id="cd03257">
    <property type="entry name" value="ABC_NikE_OppD_transporters"/>
    <property type="match status" value="2"/>
</dbReference>
<dbReference type="RefSeq" id="WP_089773530.1">
    <property type="nucleotide sequence ID" value="NZ_FNTX01000002.1"/>
</dbReference>
<keyword evidence="5" id="KW-0547">Nucleotide-binding</keyword>
<dbReference type="InterPro" id="IPR013563">
    <property type="entry name" value="Oligopep_ABC_C"/>
</dbReference>
<dbReference type="InterPro" id="IPR017871">
    <property type="entry name" value="ABC_transporter-like_CS"/>
</dbReference>
<protein>
    <submittedName>
        <fullName evidence="9">Peptide/nickel transport system ATP-binding protein</fullName>
    </submittedName>
</protein>
<dbReference type="SMART" id="SM00382">
    <property type="entry name" value="AAA"/>
    <property type="match status" value="2"/>
</dbReference>
<keyword evidence="4" id="KW-1003">Cell membrane</keyword>
<evidence type="ECO:0000313" key="9">
    <source>
        <dbReference type="EMBL" id="SEE71618.1"/>
    </source>
</evidence>
<proteinExistence type="inferred from homology"/>
<dbReference type="SUPFAM" id="SSF52540">
    <property type="entry name" value="P-loop containing nucleoside triphosphate hydrolases"/>
    <property type="match status" value="2"/>
</dbReference>
<evidence type="ECO:0000256" key="2">
    <source>
        <dbReference type="ARBA" id="ARBA00005417"/>
    </source>
</evidence>
<dbReference type="InterPro" id="IPR003439">
    <property type="entry name" value="ABC_transporter-like_ATP-bd"/>
</dbReference>
<dbReference type="InterPro" id="IPR003593">
    <property type="entry name" value="AAA+_ATPase"/>
</dbReference>
<dbReference type="AlphaFoldDB" id="A0A1H5L5Y1"/>
<name>A0A1H5L5Y1_9MICO</name>
<reference evidence="10" key="1">
    <citation type="submission" date="2016-10" db="EMBL/GenBank/DDBJ databases">
        <authorList>
            <person name="Varghese N."/>
            <person name="Submissions S."/>
        </authorList>
    </citation>
    <scope>NUCLEOTIDE SEQUENCE [LARGE SCALE GENOMIC DNA]</scope>
    <source>
        <strain evidence="10">DSM 21368</strain>
    </source>
</reference>
<dbReference type="GO" id="GO:0005886">
    <property type="term" value="C:plasma membrane"/>
    <property type="evidence" value="ECO:0007669"/>
    <property type="project" value="UniProtKB-SubCell"/>
</dbReference>
<dbReference type="InterPro" id="IPR050388">
    <property type="entry name" value="ABC_Ni/Peptide_Import"/>
</dbReference>
<dbReference type="OrthoDB" id="4008250at2"/>
<dbReference type="GO" id="GO:0016887">
    <property type="term" value="F:ATP hydrolysis activity"/>
    <property type="evidence" value="ECO:0007669"/>
    <property type="project" value="InterPro"/>
</dbReference>
<evidence type="ECO:0000256" key="4">
    <source>
        <dbReference type="ARBA" id="ARBA00022475"/>
    </source>
</evidence>
<dbReference type="Proteomes" id="UP000199220">
    <property type="component" value="Unassembled WGS sequence"/>
</dbReference>
<dbReference type="NCBIfam" id="NF008453">
    <property type="entry name" value="PRK11308.1"/>
    <property type="match status" value="2"/>
</dbReference>
<evidence type="ECO:0000256" key="6">
    <source>
        <dbReference type="ARBA" id="ARBA00022840"/>
    </source>
</evidence>
<evidence type="ECO:0000313" key="10">
    <source>
        <dbReference type="Proteomes" id="UP000199220"/>
    </source>
</evidence>
<gene>
    <name evidence="9" type="ORF">SAMN04488554_2597</name>
</gene>
<dbReference type="PROSITE" id="PS00211">
    <property type="entry name" value="ABC_TRANSPORTER_1"/>
    <property type="match status" value="2"/>
</dbReference>
<dbReference type="EMBL" id="FNTX01000002">
    <property type="protein sequence ID" value="SEE71618.1"/>
    <property type="molecule type" value="Genomic_DNA"/>
</dbReference>
<accession>A0A1H5L5Y1</accession>
<feature type="domain" description="ABC transporter" evidence="8">
    <location>
        <begin position="8"/>
        <end position="256"/>
    </location>
</feature>
<dbReference type="GO" id="GO:0005524">
    <property type="term" value="F:ATP binding"/>
    <property type="evidence" value="ECO:0007669"/>
    <property type="project" value="UniProtKB-KW"/>
</dbReference>
<comment type="similarity">
    <text evidence="2">Belongs to the ABC transporter superfamily.</text>
</comment>
<dbReference type="InterPro" id="IPR027417">
    <property type="entry name" value="P-loop_NTPase"/>
</dbReference>
<evidence type="ECO:0000256" key="7">
    <source>
        <dbReference type="ARBA" id="ARBA00023136"/>
    </source>
</evidence>
<dbReference type="Gene3D" id="3.40.50.300">
    <property type="entry name" value="P-loop containing nucleotide triphosphate hydrolases"/>
    <property type="match status" value="2"/>
</dbReference>
<evidence type="ECO:0000256" key="3">
    <source>
        <dbReference type="ARBA" id="ARBA00022448"/>
    </source>
</evidence>
<dbReference type="FunFam" id="3.40.50.300:FF:000016">
    <property type="entry name" value="Oligopeptide ABC transporter ATP-binding component"/>
    <property type="match status" value="1"/>
</dbReference>
<dbReference type="PANTHER" id="PTHR43297:SF2">
    <property type="entry name" value="DIPEPTIDE TRANSPORT ATP-BINDING PROTEIN DPPD"/>
    <property type="match status" value="1"/>
</dbReference>
<dbReference type="PANTHER" id="PTHR43297">
    <property type="entry name" value="OLIGOPEPTIDE TRANSPORT ATP-BINDING PROTEIN APPD"/>
    <property type="match status" value="1"/>
</dbReference>
<comment type="subcellular location">
    <subcellularLocation>
        <location evidence="1">Cell membrane</location>
        <topology evidence="1">Peripheral membrane protein</topology>
    </subcellularLocation>
</comment>
<dbReference type="STRING" id="648782.SAMN04488554_2597"/>
<keyword evidence="10" id="KW-1185">Reference proteome</keyword>
<keyword evidence="7" id="KW-0472">Membrane</keyword>
<evidence type="ECO:0000256" key="1">
    <source>
        <dbReference type="ARBA" id="ARBA00004202"/>
    </source>
</evidence>
<dbReference type="Pfam" id="PF00005">
    <property type="entry name" value="ABC_tran"/>
    <property type="match status" value="2"/>
</dbReference>
<evidence type="ECO:0000256" key="5">
    <source>
        <dbReference type="ARBA" id="ARBA00022741"/>
    </source>
</evidence>
<keyword evidence="3" id="KW-0813">Transport</keyword>
<dbReference type="GO" id="GO:0015833">
    <property type="term" value="P:peptide transport"/>
    <property type="evidence" value="ECO:0007669"/>
    <property type="project" value="InterPro"/>
</dbReference>
<dbReference type="Pfam" id="PF08352">
    <property type="entry name" value="oligo_HPY"/>
    <property type="match status" value="2"/>
</dbReference>
<dbReference type="PROSITE" id="PS50893">
    <property type="entry name" value="ABC_TRANSPORTER_2"/>
    <property type="match status" value="2"/>
</dbReference>
<organism evidence="9 10">
    <name type="scientific">Ruania alba</name>
    <dbReference type="NCBI Taxonomy" id="648782"/>
    <lineage>
        <taxon>Bacteria</taxon>
        <taxon>Bacillati</taxon>
        <taxon>Actinomycetota</taxon>
        <taxon>Actinomycetes</taxon>
        <taxon>Micrococcales</taxon>
        <taxon>Ruaniaceae</taxon>
        <taxon>Ruania</taxon>
    </lineage>
</organism>